<name>A0A8I6Y1H2_HORVV</name>
<dbReference type="Gramene" id="HORVU.MOREX.r2.6HG0482540.1">
    <property type="protein sequence ID" value="HORVU.MOREX.r2.6HG0482540.1"/>
    <property type="gene ID" value="HORVU.MOREX.r2.6HG0482540"/>
</dbReference>
<reference evidence="1" key="2">
    <citation type="submission" date="2020-10" db="EMBL/GenBank/DDBJ databases">
        <authorList>
            <person name="Scholz U."/>
            <person name="Mascher M."/>
            <person name="Fiebig A."/>
        </authorList>
    </citation>
    <scope>NUCLEOTIDE SEQUENCE [LARGE SCALE GENOMIC DNA]</scope>
    <source>
        <strain evidence="1">cv. Morex</strain>
    </source>
</reference>
<dbReference type="AlphaFoldDB" id="A0A8I6Y1H2"/>
<protein>
    <submittedName>
        <fullName evidence="1">Uncharacterized protein</fullName>
    </submittedName>
</protein>
<sequence length="115" mass="13099">MSHVRFSSVVVNIKLLKSTLKRFITDSDEMARNVNARHFKRLSNLLKDPAVAASITSRESQFVVVSSMPISTPERPHQKMQSVLVHGAAFFAAIRRWHAQKHRPIRLALVARDTR</sequence>
<dbReference type="Gramene" id="HORVU.MOREX.r3.6HG0582060.1">
    <property type="protein sequence ID" value="HORVU.MOREX.r3.6HG0582060.1"/>
    <property type="gene ID" value="HORVU.MOREX.r3.6HG0582060"/>
</dbReference>
<dbReference type="EnsemblPlants" id="HORVU.MOREX.r3.6HG0582060.1">
    <property type="protein sequence ID" value="HORVU.MOREX.r3.6HG0582060.1"/>
    <property type="gene ID" value="HORVU.MOREX.r3.6HG0582060"/>
</dbReference>
<accession>A0A8I6Y1H2</accession>
<evidence type="ECO:0000313" key="2">
    <source>
        <dbReference type="Proteomes" id="UP000011116"/>
    </source>
</evidence>
<dbReference type="Proteomes" id="UP000011116">
    <property type="component" value="Chromosome 6H"/>
</dbReference>
<evidence type="ECO:0000313" key="1">
    <source>
        <dbReference type="EnsemblPlants" id="HORVU.MOREX.r3.6HG0582060.1"/>
    </source>
</evidence>
<reference evidence="1" key="3">
    <citation type="submission" date="2022-01" db="UniProtKB">
        <authorList>
            <consortium name="EnsemblPlants"/>
        </authorList>
    </citation>
    <scope>IDENTIFICATION</scope>
    <source>
        <strain evidence="1">subsp. vulgare</strain>
    </source>
</reference>
<keyword evidence="2" id="KW-1185">Reference proteome</keyword>
<organism evidence="1 2">
    <name type="scientific">Hordeum vulgare subsp. vulgare</name>
    <name type="common">Domesticated barley</name>
    <dbReference type="NCBI Taxonomy" id="112509"/>
    <lineage>
        <taxon>Eukaryota</taxon>
        <taxon>Viridiplantae</taxon>
        <taxon>Streptophyta</taxon>
        <taxon>Embryophyta</taxon>
        <taxon>Tracheophyta</taxon>
        <taxon>Spermatophyta</taxon>
        <taxon>Magnoliopsida</taxon>
        <taxon>Liliopsida</taxon>
        <taxon>Poales</taxon>
        <taxon>Poaceae</taxon>
        <taxon>BOP clade</taxon>
        <taxon>Pooideae</taxon>
        <taxon>Triticodae</taxon>
        <taxon>Triticeae</taxon>
        <taxon>Hordeinae</taxon>
        <taxon>Hordeum</taxon>
    </lineage>
</organism>
<reference evidence="2" key="1">
    <citation type="journal article" date="2012" name="Nature">
        <title>A physical, genetic and functional sequence assembly of the barley genome.</title>
        <authorList>
            <consortium name="The International Barley Genome Sequencing Consortium"/>
            <person name="Mayer K.F."/>
            <person name="Waugh R."/>
            <person name="Brown J.W."/>
            <person name="Schulman A."/>
            <person name="Langridge P."/>
            <person name="Platzer M."/>
            <person name="Fincher G.B."/>
            <person name="Muehlbauer G.J."/>
            <person name="Sato K."/>
            <person name="Close T.J."/>
            <person name="Wise R.P."/>
            <person name="Stein N."/>
        </authorList>
    </citation>
    <scope>NUCLEOTIDE SEQUENCE [LARGE SCALE GENOMIC DNA]</scope>
    <source>
        <strain evidence="2">cv. Morex</strain>
    </source>
</reference>
<proteinExistence type="predicted"/>